<dbReference type="PANTHER" id="PTHR35450">
    <property type="entry name" value="REVERSE TRANSCRIPTASE DOMAIN-CONTAINING PROTEIN"/>
    <property type="match status" value="1"/>
</dbReference>
<accession>A0ABQ7I1A3</accession>
<comment type="caution">
    <text evidence="1">The sequence shown here is derived from an EMBL/GenBank/DDBJ whole genome shotgun (WGS) entry which is preliminary data.</text>
</comment>
<dbReference type="PANTHER" id="PTHR35450:SF2">
    <property type="entry name" value="REVERSE TRANSCRIPTASE DOMAIN-CONTAINING PROTEIN"/>
    <property type="match status" value="1"/>
</dbReference>
<dbReference type="EMBL" id="SBIQ01000026">
    <property type="protein sequence ID" value="KAF7684152.1"/>
    <property type="molecule type" value="Genomic_DNA"/>
</dbReference>
<name>A0ABQ7I1A3_9MICR</name>
<evidence type="ECO:0000313" key="2">
    <source>
        <dbReference type="Proteomes" id="UP001516464"/>
    </source>
</evidence>
<dbReference type="Proteomes" id="UP001516464">
    <property type="component" value="Unassembled WGS sequence"/>
</dbReference>
<keyword evidence="2" id="KW-1185">Reference proteome</keyword>
<organism evidence="1 2">
    <name type="scientific">Astathelohania contejeani</name>
    <dbReference type="NCBI Taxonomy" id="164912"/>
    <lineage>
        <taxon>Eukaryota</taxon>
        <taxon>Fungi</taxon>
        <taxon>Fungi incertae sedis</taxon>
        <taxon>Microsporidia</taxon>
        <taxon>Astathelohaniidae</taxon>
        <taxon>Astathelohania</taxon>
    </lineage>
</organism>
<sequence>MRVDRLCNSNLNAKNLSKAINEHAISLIDYHIGLQHLELANFAAIDQEVRLSLIKHNVLLRPGCKERLHLPRNEMGRGLHSVEMKSECMLFQPWKTLEKYKNISSRIAAILKVEEQEKTQLSLIKNYLRLRYSLEDVSVKSVINAQRNSLYGKINNKKLYEKLYRARLNDQINLKDFSTWMTHGNNNPCAEALYFHIKIEIFSGENPLIHASIVAKKKKTIDHLATGCDRILGHNYTQRNNEVLRCIHLLLMNKYGFKKTKKLRSHSVQEIV</sequence>
<protein>
    <submittedName>
        <fullName evidence="1">Uncharacterized protein</fullName>
    </submittedName>
</protein>
<evidence type="ECO:0000313" key="1">
    <source>
        <dbReference type="EMBL" id="KAF7684152.1"/>
    </source>
</evidence>
<proteinExistence type="predicted"/>
<gene>
    <name evidence="1" type="ORF">TCON_0653</name>
</gene>
<reference evidence="1 2" key="1">
    <citation type="submission" date="2019-01" db="EMBL/GenBank/DDBJ databases">
        <title>Genomes sequencing and comparative genomics of infectious freshwater microsporidia, Cucumispora dikerogammari and Thelohania contejeani.</title>
        <authorList>
            <person name="Cormier A."/>
            <person name="Giraud I."/>
            <person name="Wattier R."/>
            <person name="Teixeira M."/>
            <person name="Grandjean F."/>
            <person name="Rigaud T."/>
            <person name="Cordaux R."/>
        </authorList>
    </citation>
    <scope>NUCLEOTIDE SEQUENCE [LARGE SCALE GENOMIC DNA]</scope>
    <source>
        <strain evidence="1">T1</strain>
        <tissue evidence="1">Spores</tissue>
    </source>
</reference>